<dbReference type="EMBL" id="CP090164">
    <property type="protein sequence ID" value="UJO13791.1"/>
    <property type="molecule type" value="Genomic_DNA"/>
</dbReference>
<dbReference type="Proteomes" id="UP000756132">
    <property type="component" value="Chromosome 2"/>
</dbReference>
<sequence>MNPEAKTFSAGDMAAPTAQLTINLASVGEQVVTAVKDSMDKIGNYVVSASKPPDPDRLSDSVLREQILVNSTILWRILMIEDRQRRYDSRETLKLHLIVIGTGTTVSARVLYELGNSVYLLLAGPDAPTHRQAYERLLPMTCDLLNKKWSGNVFRQDGVRKFEAATGGTYNSVNKQ</sequence>
<evidence type="ECO:0000313" key="1">
    <source>
        <dbReference type="EMBL" id="UJO13791.1"/>
    </source>
</evidence>
<dbReference type="AlphaFoldDB" id="A0A9Q8LA93"/>
<protein>
    <submittedName>
        <fullName evidence="1">Uncharacterized protein</fullName>
    </submittedName>
</protein>
<dbReference type="GeneID" id="71983689"/>
<organism evidence="1 2">
    <name type="scientific">Passalora fulva</name>
    <name type="common">Tomato leaf mold</name>
    <name type="synonym">Cladosporium fulvum</name>
    <dbReference type="NCBI Taxonomy" id="5499"/>
    <lineage>
        <taxon>Eukaryota</taxon>
        <taxon>Fungi</taxon>
        <taxon>Dikarya</taxon>
        <taxon>Ascomycota</taxon>
        <taxon>Pezizomycotina</taxon>
        <taxon>Dothideomycetes</taxon>
        <taxon>Dothideomycetidae</taxon>
        <taxon>Mycosphaerellales</taxon>
        <taxon>Mycosphaerellaceae</taxon>
        <taxon>Fulvia</taxon>
    </lineage>
</organism>
<keyword evidence="2" id="KW-1185">Reference proteome</keyword>
<reference evidence="1" key="2">
    <citation type="journal article" date="2022" name="Microb. Genom.">
        <title>A chromosome-scale genome assembly of the tomato pathogen Cladosporium fulvum reveals a compartmentalized genome architecture and the presence of a dispensable chromosome.</title>
        <authorList>
            <person name="Zaccaron A.Z."/>
            <person name="Chen L.H."/>
            <person name="Samaras A."/>
            <person name="Stergiopoulos I."/>
        </authorList>
    </citation>
    <scope>NUCLEOTIDE SEQUENCE</scope>
    <source>
        <strain evidence="1">Race5_Kim</strain>
    </source>
</reference>
<accession>A0A9Q8LA93</accession>
<gene>
    <name evidence="1" type="ORF">CLAFUR5_03811</name>
</gene>
<dbReference type="KEGG" id="ffu:CLAFUR5_03811"/>
<proteinExistence type="predicted"/>
<name>A0A9Q8LA93_PASFU</name>
<reference evidence="1" key="1">
    <citation type="submission" date="2021-12" db="EMBL/GenBank/DDBJ databases">
        <authorList>
            <person name="Zaccaron A."/>
            <person name="Stergiopoulos I."/>
        </authorList>
    </citation>
    <scope>NUCLEOTIDE SEQUENCE</scope>
    <source>
        <strain evidence="1">Race5_Kim</strain>
    </source>
</reference>
<dbReference type="RefSeq" id="XP_047758157.1">
    <property type="nucleotide sequence ID" value="XM_047902959.1"/>
</dbReference>
<evidence type="ECO:0000313" key="2">
    <source>
        <dbReference type="Proteomes" id="UP000756132"/>
    </source>
</evidence>
<dbReference type="OrthoDB" id="3649486at2759"/>